<reference evidence="1" key="1">
    <citation type="submission" date="2014-09" db="EMBL/GenBank/DDBJ databases">
        <authorList>
            <person name="Magalhaes I.L.F."/>
            <person name="Oliveira U."/>
            <person name="Santos F.R."/>
            <person name="Vidigal T.H.D.A."/>
            <person name="Brescovit A.D."/>
            <person name="Santos A.J."/>
        </authorList>
    </citation>
    <scope>NUCLEOTIDE SEQUENCE</scope>
    <source>
        <tissue evidence="1">Shoot tissue taken approximately 20 cm above the soil surface</tissue>
    </source>
</reference>
<organism evidence="1">
    <name type="scientific">Arundo donax</name>
    <name type="common">Giant reed</name>
    <name type="synonym">Donax arundinaceus</name>
    <dbReference type="NCBI Taxonomy" id="35708"/>
    <lineage>
        <taxon>Eukaryota</taxon>
        <taxon>Viridiplantae</taxon>
        <taxon>Streptophyta</taxon>
        <taxon>Embryophyta</taxon>
        <taxon>Tracheophyta</taxon>
        <taxon>Spermatophyta</taxon>
        <taxon>Magnoliopsida</taxon>
        <taxon>Liliopsida</taxon>
        <taxon>Poales</taxon>
        <taxon>Poaceae</taxon>
        <taxon>PACMAD clade</taxon>
        <taxon>Arundinoideae</taxon>
        <taxon>Arundineae</taxon>
        <taxon>Arundo</taxon>
    </lineage>
</organism>
<evidence type="ECO:0000313" key="1">
    <source>
        <dbReference type="EMBL" id="JAD17172.1"/>
    </source>
</evidence>
<accession>A0A0A9TWA1</accession>
<sequence>MHLSRRPRENSNEPSYFVVWPDMLECFNSLLVHLLVPVSVCSYVSRYYPCTHTLRNEYYEYMHVSFRR</sequence>
<reference evidence="1" key="2">
    <citation type="journal article" date="2015" name="Data Brief">
        <title>Shoot transcriptome of the giant reed, Arundo donax.</title>
        <authorList>
            <person name="Barrero R.A."/>
            <person name="Guerrero F.D."/>
            <person name="Moolhuijzen P."/>
            <person name="Goolsby J.A."/>
            <person name="Tidwell J."/>
            <person name="Bellgard S.E."/>
            <person name="Bellgard M.I."/>
        </authorList>
    </citation>
    <scope>NUCLEOTIDE SEQUENCE</scope>
    <source>
        <tissue evidence="1">Shoot tissue taken approximately 20 cm above the soil surface</tissue>
    </source>
</reference>
<name>A0A0A9TWA1_ARUDO</name>
<dbReference type="EMBL" id="GBRH01280723">
    <property type="protein sequence ID" value="JAD17172.1"/>
    <property type="molecule type" value="Transcribed_RNA"/>
</dbReference>
<proteinExistence type="predicted"/>
<protein>
    <submittedName>
        <fullName evidence="1">Uncharacterized protein</fullName>
    </submittedName>
</protein>
<dbReference type="AlphaFoldDB" id="A0A0A9TWA1"/>